<dbReference type="EMBL" id="JANX01000124">
    <property type="protein sequence ID" value="KGM34058.1"/>
    <property type="molecule type" value="Genomic_DNA"/>
</dbReference>
<evidence type="ECO:0000259" key="2">
    <source>
        <dbReference type="Pfam" id="PF00248"/>
    </source>
</evidence>
<proteinExistence type="predicted"/>
<dbReference type="Proteomes" id="UP000029995">
    <property type="component" value="Unassembled WGS sequence"/>
</dbReference>
<dbReference type="InterPro" id="IPR036812">
    <property type="entry name" value="NAD(P)_OxRdtase_dom_sf"/>
</dbReference>
<dbReference type="SUPFAM" id="SSF51430">
    <property type="entry name" value="NAD(P)-linked oxidoreductase"/>
    <property type="match status" value="1"/>
</dbReference>
<gene>
    <name evidence="3" type="ORF">P409_12375</name>
</gene>
<dbReference type="CDD" id="cd19076">
    <property type="entry name" value="AKR_AKR13A_13D"/>
    <property type="match status" value="1"/>
</dbReference>
<evidence type="ECO:0000313" key="4">
    <source>
        <dbReference type="Proteomes" id="UP000029995"/>
    </source>
</evidence>
<organism evidence="3 4">
    <name type="scientific">Inquilinus limosus MP06</name>
    <dbReference type="NCBI Taxonomy" id="1398085"/>
    <lineage>
        <taxon>Bacteria</taxon>
        <taxon>Pseudomonadati</taxon>
        <taxon>Pseudomonadota</taxon>
        <taxon>Alphaproteobacteria</taxon>
        <taxon>Rhodospirillales</taxon>
        <taxon>Rhodospirillaceae</taxon>
        <taxon>Inquilinus</taxon>
    </lineage>
</organism>
<dbReference type="Gene3D" id="3.20.20.100">
    <property type="entry name" value="NADP-dependent oxidoreductase domain"/>
    <property type="match status" value="1"/>
</dbReference>
<evidence type="ECO:0000313" key="3">
    <source>
        <dbReference type="EMBL" id="KGM34058.1"/>
    </source>
</evidence>
<sequence length="331" mass="35361">MTTTPESPIAHRRLGGLPVSAIGLGLMPLSGVYGAADDAASEDLIRRAIDLGVDHLDSADMYGWGHNEELLGRAIKGRRDHVVLVTKFGQIRRDGQPNGVDGRPEYVAEACEASLRRLGVDTIDLYYQHRVDPAVPIEDTVGAMARLVAQGKVRHLGLSEAGADTIRRAHAVHPIAAVQTEYSLMYRTEAEATRAVTRDLGIGFVGYSPLGRGFLAGAIRDISQIDGRRAAHPRFQAENFAHNRALVDRFEALAAEKGCTPSQLALAWVLAQGDDVVAIPGTRSIARLEENLGALQVVLTPDDLARLDAAIPVGAAAGTRYAAAGMKSVQI</sequence>
<feature type="domain" description="NADP-dependent oxidoreductase" evidence="2">
    <location>
        <begin position="21"/>
        <end position="310"/>
    </location>
</feature>
<name>A0A0A0D882_9PROT</name>
<accession>A0A0A0D882</accession>
<dbReference type="InterPro" id="IPR020471">
    <property type="entry name" value="AKR"/>
</dbReference>
<protein>
    <submittedName>
        <fullName evidence="3">Aldo/keto reductase</fullName>
    </submittedName>
</protein>
<dbReference type="Pfam" id="PF00248">
    <property type="entry name" value="Aldo_ket_red"/>
    <property type="match status" value="1"/>
</dbReference>
<dbReference type="InterPro" id="IPR023210">
    <property type="entry name" value="NADP_OxRdtase_dom"/>
</dbReference>
<dbReference type="InterPro" id="IPR050791">
    <property type="entry name" value="Aldo-Keto_reductase"/>
</dbReference>
<dbReference type="PANTHER" id="PTHR43625:SF40">
    <property type="entry name" value="ALDO-KETO REDUCTASE YAKC [NADP(+)]"/>
    <property type="match status" value="1"/>
</dbReference>
<dbReference type="PRINTS" id="PR00069">
    <property type="entry name" value="ALDKETRDTASE"/>
</dbReference>
<dbReference type="GO" id="GO:0005737">
    <property type="term" value="C:cytoplasm"/>
    <property type="evidence" value="ECO:0007669"/>
    <property type="project" value="TreeGrafter"/>
</dbReference>
<dbReference type="AlphaFoldDB" id="A0A0A0D882"/>
<dbReference type="GO" id="GO:0016491">
    <property type="term" value="F:oxidoreductase activity"/>
    <property type="evidence" value="ECO:0007669"/>
    <property type="project" value="UniProtKB-KW"/>
</dbReference>
<dbReference type="PANTHER" id="PTHR43625">
    <property type="entry name" value="AFLATOXIN B1 ALDEHYDE REDUCTASE"/>
    <property type="match status" value="1"/>
</dbReference>
<dbReference type="RefSeq" id="WP_034836446.1">
    <property type="nucleotide sequence ID" value="NZ_JANX01000124.1"/>
</dbReference>
<evidence type="ECO:0000256" key="1">
    <source>
        <dbReference type="ARBA" id="ARBA00023002"/>
    </source>
</evidence>
<comment type="caution">
    <text evidence="3">The sequence shown here is derived from an EMBL/GenBank/DDBJ whole genome shotgun (WGS) entry which is preliminary data.</text>
</comment>
<reference evidence="3 4" key="1">
    <citation type="submission" date="2014-01" db="EMBL/GenBank/DDBJ databases">
        <title>Genome sequence determination for a cystic fibrosis isolate, Inquilinus limosus.</title>
        <authorList>
            <person name="Pino M."/>
            <person name="Di Conza J."/>
            <person name="Gutkind G."/>
        </authorList>
    </citation>
    <scope>NUCLEOTIDE SEQUENCE [LARGE SCALE GENOMIC DNA]</scope>
    <source>
        <strain evidence="3 4">MP06</strain>
    </source>
</reference>
<keyword evidence="1" id="KW-0560">Oxidoreductase</keyword>